<dbReference type="RefSeq" id="WP_089074077.1">
    <property type="nucleotide sequence ID" value="NZ_CBCSAM010000002.1"/>
</dbReference>
<evidence type="ECO:0008006" key="3">
    <source>
        <dbReference type="Google" id="ProtNLM"/>
    </source>
</evidence>
<keyword evidence="2" id="KW-1185">Reference proteome</keyword>
<dbReference type="AlphaFoldDB" id="A0A220VFQ2"/>
<dbReference type="Proteomes" id="UP000242175">
    <property type="component" value="Chromosome small"/>
</dbReference>
<reference evidence="1 2" key="1">
    <citation type="journal article" date="2016" name="Int. J. Syst. Evol. Microbiol.">
        <title>Paraphotobacterium marinum gen. nov., sp. nov., a member of the family Vibrionaceae, isolated from surface seawater.</title>
        <authorList>
            <person name="Huang Z."/>
            <person name="Dong C."/>
            <person name="Shao Z."/>
        </authorList>
    </citation>
    <scope>NUCLEOTIDE SEQUENCE [LARGE SCALE GENOMIC DNA]</scope>
    <source>
        <strain evidence="1 2">NSCS20N07D</strain>
    </source>
</reference>
<gene>
    <name evidence="1" type="ORF">CF386_08855</name>
</gene>
<protein>
    <recommendedName>
        <fullName evidence="3">DUF1643 domain-containing protein</fullName>
    </recommendedName>
</protein>
<dbReference type="KEGG" id="pmai:CF386_08855"/>
<proteinExistence type="predicted"/>
<dbReference type="OrthoDB" id="9807577at2"/>
<organism evidence="1 2">
    <name type="scientific">Paraphotobacterium marinum</name>
    <dbReference type="NCBI Taxonomy" id="1755811"/>
    <lineage>
        <taxon>Bacteria</taxon>
        <taxon>Pseudomonadati</taxon>
        <taxon>Pseudomonadota</taxon>
        <taxon>Gammaproteobacteria</taxon>
        <taxon>Vibrionales</taxon>
        <taxon>Vibrionaceae</taxon>
        <taxon>Paraphotobacterium</taxon>
    </lineage>
</organism>
<name>A0A220VFQ2_9GAMM</name>
<sequence>MKKIKWLFNKDTKCRYALGYLKKNPLICIGTNPSTATPACLDHTVKRVSQFANMYDYDSWIMINLYPQISTNPKQVDLEMDVKLHERNILEIKKMIQKCPKQFSVWAAWGNLITTRDYLKNCLIEIIHEIGEHENWFQAGNVTKCGHPRHPLYLPKSIKLQKFDVRDYLKHM</sequence>
<dbReference type="EMBL" id="CP022356">
    <property type="protein sequence ID" value="ASK79169.1"/>
    <property type="molecule type" value="Genomic_DNA"/>
</dbReference>
<dbReference type="Pfam" id="PF07799">
    <property type="entry name" value="DUF1643"/>
    <property type="match status" value="1"/>
</dbReference>
<dbReference type="InterPro" id="IPR012441">
    <property type="entry name" value="DUF1643"/>
</dbReference>
<evidence type="ECO:0000313" key="2">
    <source>
        <dbReference type="Proteomes" id="UP000242175"/>
    </source>
</evidence>
<evidence type="ECO:0000313" key="1">
    <source>
        <dbReference type="EMBL" id="ASK79169.1"/>
    </source>
</evidence>
<accession>A0A220VFQ2</accession>